<comment type="caution">
    <text evidence="1">The sequence shown here is derived from an EMBL/GenBank/DDBJ whole genome shotgun (WGS) entry which is preliminary data.</text>
</comment>
<dbReference type="OrthoDB" id="10017090at2759"/>
<dbReference type="EMBL" id="CAJNOW010004241">
    <property type="protein sequence ID" value="CAF1409483.1"/>
    <property type="molecule type" value="Genomic_DNA"/>
</dbReference>
<proteinExistence type="predicted"/>
<dbReference type="AlphaFoldDB" id="A0A815LHN5"/>
<dbReference type="Proteomes" id="UP000663834">
    <property type="component" value="Unassembled WGS sequence"/>
</dbReference>
<evidence type="ECO:0000313" key="1">
    <source>
        <dbReference type="EMBL" id="CAF1409483.1"/>
    </source>
</evidence>
<sequence>MATALGLSNGTRGIFRQLVYEESSANIQYQDKNFPTNTKFITQSKYALVEFPNSKLDSELAELQPKIVPIPISEQTFLFDVKELLAENVAKAAKINKKNHKNLNQA</sequence>
<accession>A0A815LHN5</accession>
<reference evidence="1" key="1">
    <citation type="submission" date="2021-02" db="EMBL/GenBank/DDBJ databases">
        <authorList>
            <person name="Nowell W R."/>
        </authorList>
    </citation>
    <scope>NUCLEOTIDE SEQUENCE</scope>
</reference>
<dbReference type="Proteomes" id="UP000681720">
    <property type="component" value="Unassembled WGS sequence"/>
</dbReference>
<name>A0A815LHN5_9BILA</name>
<gene>
    <name evidence="2" type="ORF">GIL414_LOCUS39714</name>
    <name evidence="1" type="ORF">KQP761_LOCUS10075</name>
</gene>
<evidence type="ECO:0000313" key="2">
    <source>
        <dbReference type="EMBL" id="CAF4619678.1"/>
    </source>
</evidence>
<dbReference type="EMBL" id="CAJOBJ010108417">
    <property type="protein sequence ID" value="CAF4619678.1"/>
    <property type="molecule type" value="Genomic_DNA"/>
</dbReference>
<evidence type="ECO:0000313" key="3">
    <source>
        <dbReference type="Proteomes" id="UP000663834"/>
    </source>
</evidence>
<protein>
    <submittedName>
        <fullName evidence="1">Uncharacterized protein</fullName>
    </submittedName>
</protein>
<organism evidence="1 3">
    <name type="scientific">Rotaria magnacalcarata</name>
    <dbReference type="NCBI Taxonomy" id="392030"/>
    <lineage>
        <taxon>Eukaryota</taxon>
        <taxon>Metazoa</taxon>
        <taxon>Spiralia</taxon>
        <taxon>Gnathifera</taxon>
        <taxon>Rotifera</taxon>
        <taxon>Eurotatoria</taxon>
        <taxon>Bdelloidea</taxon>
        <taxon>Philodinida</taxon>
        <taxon>Philodinidae</taxon>
        <taxon>Rotaria</taxon>
    </lineage>
</organism>